<feature type="domain" description="PROP1-like PPR" evidence="3">
    <location>
        <begin position="173"/>
        <end position="281"/>
    </location>
</feature>
<dbReference type="Pfam" id="PF13812">
    <property type="entry name" value="PPR_3"/>
    <property type="match status" value="1"/>
</dbReference>
<dbReference type="PANTHER" id="PTHR46862">
    <property type="entry name" value="OS07G0661900 PROTEIN"/>
    <property type="match status" value="1"/>
</dbReference>
<feature type="repeat" description="PPR" evidence="2">
    <location>
        <begin position="160"/>
        <end position="194"/>
    </location>
</feature>
<dbReference type="AlphaFoldDB" id="A0AAD8MKT2"/>
<dbReference type="Gene3D" id="1.25.40.10">
    <property type="entry name" value="Tetratricopeptide repeat domain"/>
    <property type="match status" value="2"/>
</dbReference>
<proteinExistence type="predicted"/>
<evidence type="ECO:0000313" key="4">
    <source>
        <dbReference type="EMBL" id="KAK1376294.1"/>
    </source>
</evidence>
<reference evidence="4" key="1">
    <citation type="submission" date="2023-02" db="EMBL/GenBank/DDBJ databases">
        <title>Genome of toxic invasive species Heracleum sosnowskyi carries increased number of genes despite the absence of recent whole-genome duplications.</title>
        <authorList>
            <person name="Schelkunov M."/>
            <person name="Shtratnikova V."/>
            <person name="Makarenko M."/>
            <person name="Klepikova A."/>
            <person name="Omelchenko D."/>
            <person name="Novikova G."/>
            <person name="Obukhova E."/>
            <person name="Bogdanov V."/>
            <person name="Penin A."/>
            <person name="Logacheva M."/>
        </authorList>
    </citation>
    <scope>NUCLEOTIDE SEQUENCE</scope>
    <source>
        <strain evidence="4">Hsosn_3</strain>
        <tissue evidence="4">Leaf</tissue>
    </source>
</reference>
<dbReference type="NCBIfam" id="TIGR00756">
    <property type="entry name" value="PPR"/>
    <property type="match status" value="4"/>
</dbReference>
<evidence type="ECO:0000313" key="5">
    <source>
        <dbReference type="Proteomes" id="UP001237642"/>
    </source>
</evidence>
<feature type="repeat" description="PPR" evidence="2">
    <location>
        <begin position="230"/>
        <end position="260"/>
    </location>
</feature>
<organism evidence="4 5">
    <name type="scientific">Heracleum sosnowskyi</name>
    <dbReference type="NCBI Taxonomy" id="360622"/>
    <lineage>
        <taxon>Eukaryota</taxon>
        <taxon>Viridiplantae</taxon>
        <taxon>Streptophyta</taxon>
        <taxon>Embryophyta</taxon>
        <taxon>Tracheophyta</taxon>
        <taxon>Spermatophyta</taxon>
        <taxon>Magnoliopsida</taxon>
        <taxon>eudicotyledons</taxon>
        <taxon>Gunneridae</taxon>
        <taxon>Pentapetalae</taxon>
        <taxon>asterids</taxon>
        <taxon>campanulids</taxon>
        <taxon>Apiales</taxon>
        <taxon>Apiaceae</taxon>
        <taxon>Apioideae</taxon>
        <taxon>apioid superclade</taxon>
        <taxon>Tordylieae</taxon>
        <taxon>Tordyliinae</taxon>
        <taxon>Heracleum</taxon>
    </lineage>
</organism>
<comment type="caution">
    <text evidence="4">The sequence shown here is derived from an EMBL/GenBank/DDBJ whole genome shotgun (WGS) entry which is preliminary data.</text>
</comment>
<dbReference type="Proteomes" id="UP001237642">
    <property type="component" value="Unassembled WGS sequence"/>
</dbReference>
<name>A0AAD8MKT2_9APIA</name>
<sequence length="438" mass="49767">MYASSTCIITSNYTNVKTQLPQPFLNSFLKTPANFRFFKLHFQAKAVKNVESMEEIEAKEEEKSKSKWVRIGPDISEAQKQDIANLPPKMSNRCKALMKQIICFDYEESDLSGLLKEWVKSTIPRRADWLIVLKELCAMNHPLYLQVAELALLEESFETNIRDYTKIIHAYAKQNQVQEAENTVLAMKRRGFISDQVTLTALIHMYSKSGNLKMAEESFEEMKLLGVPLDRRSFGSIIMAYVRAGMFDKGEDLLREMDEQQNYAGKEVYKALLRAYSMIGDCAGAQRIFDATQLAGITPDVKLCALLINAYVVAGQSREACIAFDNMRKAGLRPNDKCVALILTAYQKENKLNKALEFLIDLEKSGILLEKEASTILAGWFRSVGVVEEVELLLRDYESCEAKYSFSLDSTIGSDFLAEHCKGHTTRMTMYIEAFLRL</sequence>
<dbReference type="EMBL" id="JAUIZM010000007">
    <property type="protein sequence ID" value="KAK1376294.1"/>
    <property type="molecule type" value="Genomic_DNA"/>
</dbReference>
<gene>
    <name evidence="4" type="ORF">POM88_032487</name>
</gene>
<feature type="repeat" description="PPR" evidence="2">
    <location>
        <begin position="300"/>
        <end position="334"/>
    </location>
</feature>
<dbReference type="PROSITE" id="PS51375">
    <property type="entry name" value="PPR"/>
    <property type="match status" value="4"/>
</dbReference>
<reference evidence="4" key="2">
    <citation type="submission" date="2023-05" db="EMBL/GenBank/DDBJ databases">
        <authorList>
            <person name="Schelkunov M.I."/>
        </authorList>
    </citation>
    <scope>NUCLEOTIDE SEQUENCE</scope>
    <source>
        <strain evidence="4">Hsosn_3</strain>
        <tissue evidence="4">Leaf</tissue>
    </source>
</reference>
<evidence type="ECO:0000256" key="1">
    <source>
        <dbReference type="ARBA" id="ARBA00022737"/>
    </source>
</evidence>
<keyword evidence="5" id="KW-1185">Reference proteome</keyword>
<dbReference type="Pfam" id="PF17177">
    <property type="entry name" value="PPR_long"/>
    <property type="match status" value="1"/>
</dbReference>
<evidence type="ECO:0000259" key="3">
    <source>
        <dbReference type="Pfam" id="PF17177"/>
    </source>
</evidence>
<protein>
    <submittedName>
        <fullName evidence="4">Pentatricopeptide repeat-containing protein</fullName>
    </submittedName>
</protein>
<evidence type="ECO:0000256" key="2">
    <source>
        <dbReference type="PROSITE-ProRule" id="PRU00708"/>
    </source>
</evidence>
<keyword evidence="1" id="KW-0677">Repeat</keyword>
<dbReference type="PANTHER" id="PTHR46862:SF3">
    <property type="entry name" value="OS07G0661900 PROTEIN"/>
    <property type="match status" value="1"/>
</dbReference>
<dbReference type="InterPro" id="IPR011990">
    <property type="entry name" value="TPR-like_helical_dom_sf"/>
</dbReference>
<dbReference type="InterPro" id="IPR002885">
    <property type="entry name" value="PPR_rpt"/>
</dbReference>
<accession>A0AAD8MKT2</accession>
<feature type="repeat" description="PPR" evidence="2">
    <location>
        <begin position="195"/>
        <end position="229"/>
    </location>
</feature>
<dbReference type="InterPro" id="IPR033443">
    <property type="entry name" value="PROP1-like_PPR_dom"/>
</dbReference>